<dbReference type="InterPro" id="IPR001932">
    <property type="entry name" value="PPM-type_phosphatase-like_dom"/>
</dbReference>
<evidence type="ECO:0000313" key="4">
    <source>
        <dbReference type="Proteomes" id="UP001500957"/>
    </source>
</evidence>
<keyword evidence="1" id="KW-0378">Hydrolase</keyword>
<keyword evidence="4" id="KW-1185">Reference proteome</keyword>
<proteinExistence type="predicted"/>
<dbReference type="Pfam" id="PF07228">
    <property type="entry name" value="SpoIIE"/>
    <property type="match status" value="1"/>
</dbReference>
<feature type="domain" description="PPM-type phosphatase" evidence="2">
    <location>
        <begin position="77"/>
        <end position="144"/>
    </location>
</feature>
<comment type="caution">
    <text evidence="3">The sequence shown here is derived from an EMBL/GenBank/DDBJ whole genome shotgun (WGS) entry which is preliminary data.</text>
</comment>
<name>A0ABP3RY09_9ACTN</name>
<accession>A0ABP3RY09</accession>
<dbReference type="PANTHER" id="PTHR43156:SF2">
    <property type="entry name" value="STAGE II SPORULATION PROTEIN E"/>
    <property type="match status" value="1"/>
</dbReference>
<evidence type="ECO:0000256" key="1">
    <source>
        <dbReference type="ARBA" id="ARBA00022801"/>
    </source>
</evidence>
<dbReference type="EMBL" id="BAAAHE010000018">
    <property type="protein sequence ID" value="GAA0620630.1"/>
    <property type="molecule type" value="Genomic_DNA"/>
</dbReference>
<organism evidence="3 4">
    <name type="scientific">Sporichthya brevicatena</name>
    <dbReference type="NCBI Taxonomy" id="171442"/>
    <lineage>
        <taxon>Bacteria</taxon>
        <taxon>Bacillati</taxon>
        <taxon>Actinomycetota</taxon>
        <taxon>Actinomycetes</taxon>
        <taxon>Sporichthyales</taxon>
        <taxon>Sporichthyaceae</taxon>
        <taxon>Sporichthya</taxon>
    </lineage>
</organism>
<dbReference type="Gene3D" id="3.60.40.10">
    <property type="entry name" value="PPM-type phosphatase domain"/>
    <property type="match status" value="1"/>
</dbReference>
<dbReference type="InterPro" id="IPR036457">
    <property type="entry name" value="PPM-type-like_dom_sf"/>
</dbReference>
<reference evidence="4" key="1">
    <citation type="journal article" date="2019" name="Int. J. Syst. Evol. Microbiol.">
        <title>The Global Catalogue of Microorganisms (GCM) 10K type strain sequencing project: providing services to taxonomists for standard genome sequencing and annotation.</title>
        <authorList>
            <consortium name="The Broad Institute Genomics Platform"/>
            <consortium name="The Broad Institute Genome Sequencing Center for Infectious Disease"/>
            <person name="Wu L."/>
            <person name="Ma J."/>
        </authorList>
    </citation>
    <scope>NUCLEOTIDE SEQUENCE [LARGE SCALE GENOMIC DNA]</scope>
    <source>
        <strain evidence="4">JCM 10671</strain>
    </source>
</reference>
<evidence type="ECO:0000313" key="3">
    <source>
        <dbReference type="EMBL" id="GAA0620630.1"/>
    </source>
</evidence>
<protein>
    <recommendedName>
        <fullName evidence="2">PPM-type phosphatase domain-containing protein</fullName>
    </recommendedName>
</protein>
<gene>
    <name evidence="3" type="ORF">GCM10009547_24030</name>
</gene>
<dbReference type="RefSeq" id="WP_344604980.1">
    <property type="nucleotide sequence ID" value="NZ_BAAAHE010000018.1"/>
</dbReference>
<evidence type="ECO:0000259" key="2">
    <source>
        <dbReference type="Pfam" id="PF07228"/>
    </source>
</evidence>
<dbReference type="Proteomes" id="UP001500957">
    <property type="component" value="Unassembled WGS sequence"/>
</dbReference>
<sequence length="198" mass="20694">MSGSEHLSALETAELLAELTASNARFAQIARTLQRSLLPPVLPAPEGLDLCGVFHPSREGQDVSGDFYDVFPAGRSDLMLALGDVCGKGAEAAAITAIARHTIRAVAPDLRSPAHILRRLNDTMLGHDIDERFCTVVLARVPASSTESGSRSARPAICSRSWSAPTAASSASDCRGRCSGCSPTSACSRRPCNCGAAT</sequence>
<dbReference type="PANTHER" id="PTHR43156">
    <property type="entry name" value="STAGE II SPORULATION PROTEIN E-RELATED"/>
    <property type="match status" value="1"/>
</dbReference>
<dbReference type="InterPro" id="IPR052016">
    <property type="entry name" value="Bact_Sigma-Reg"/>
</dbReference>